<reference evidence="2 3" key="1">
    <citation type="submission" date="2014-04" db="EMBL/GenBank/DDBJ databases">
        <authorList>
            <person name="Sears C."/>
            <person name="Carroll K."/>
            <person name="Sack B.R."/>
            <person name="Qadri F."/>
            <person name="Myers L.L."/>
            <person name="Chung G.-T."/>
            <person name="Escheverria P."/>
            <person name="Fraser C.M."/>
            <person name="Sadzewicz L."/>
            <person name="Shefchek K.A."/>
            <person name="Tallon L."/>
            <person name="Das S.P."/>
            <person name="Daugherty S."/>
            <person name="Mongodin E.F."/>
        </authorList>
    </citation>
    <scope>NUCLEOTIDE SEQUENCE [LARGE SCALE GENOMIC DNA]</scope>
    <source>
        <strain evidence="2 3">3975 RP4</strain>
    </source>
</reference>
<dbReference type="AlphaFoldDB" id="A0A069SRV5"/>
<dbReference type="EMBL" id="JNHM01000025">
    <property type="protein sequence ID" value="KDS54351.1"/>
    <property type="molecule type" value="Genomic_DNA"/>
</dbReference>
<feature type="transmembrane region" description="Helical" evidence="1">
    <location>
        <begin position="34"/>
        <end position="54"/>
    </location>
</feature>
<dbReference type="Proteomes" id="UP000027661">
    <property type="component" value="Unassembled WGS sequence"/>
</dbReference>
<organism evidence="2 3">
    <name type="scientific">Phocaeicola vulgatus str. 3975 RP4</name>
    <dbReference type="NCBI Taxonomy" id="1339352"/>
    <lineage>
        <taxon>Bacteria</taxon>
        <taxon>Pseudomonadati</taxon>
        <taxon>Bacteroidota</taxon>
        <taxon>Bacteroidia</taxon>
        <taxon>Bacteroidales</taxon>
        <taxon>Bacteroidaceae</taxon>
        <taxon>Phocaeicola</taxon>
    </lineage>
</organism>
<accession>A0A069SRV5</accession>
<comment type="caution">
    <text evidence="2">The sequence shown here is derived from an EMBL/GenBank/DDBJ whole genome shotgun (WGS) entry which is preliminary data.</text>
</comment>
<keyword evidence="1" id="KW-0812">Transmembrane</keyword>
<gene>
    <name evidence="2" type="ORF">M099_1834</name>
</gene>
<keyword evidence="1" id="KW-0472">Membrane</keyword>
<dbReference type="RefSeq" id="WP_005680237.1">
    <property type="nucleotide sequence ID" value="NZ_JNHM01000025.1"/>
</dbReference>
<name>A0A069SRV5_PHOVU</name>
<protein>
    <submittedName>
        <fullName evidence="2">Uncharacterized protein</fullName>
    </submittedName>
</protein>
<dbReference type="PATRIC" id="fig|1339352.3.peg.1777"/>
<evidence type="ECO:0000313" key="2">
    <source>
        <dbReference type="EMBL" id="KDS54351.1"/>
    </source>
</evidence>
<proteinExistence type="predicted"/>
<evidence type="ECO:0000256" key="1">
    <source>
        <dbReference type="SAM" id="Phobius"/>
    </source>
</evidence>
<keyword evidence="1" id="KW-1133">Transmembrane helix</keyword>
<sequence>MKEQNAERLSEYEKAQIEFAKGKAEFLQGCGGCLMIPIIIIILLCIVILIGLIASPFMD</sequence>
<dbReference type="GeneID" id="75113402"/>
<evidence type="ECO:0000313" key="3">
    <source>
        <dbReference type="Proteomes" id="UP000027661"/>
    </source>
</evidence>